<evidence type="ECO:0000256" key="7">
    <source>
        <dbReference type="ARBA" id="ARBA00023098"/>
    </source>
</evidence>
<feature type="region of interest" description="Disordered" evidence="11">
    <location>
        <begin position="236"/>
        <end position="265"/>
    </location>
</feature>
<name>A0A2N1J819_9BASI</name>
<dbReference type="GO" id="GO:0031965">
    <property type="term" value="C:nuclear membrane"/>
    <property type="evidence" value="ECO:0007669"/>
    <property type="project" value="UniProtKB-SubCell"/>
</dbReference>
<keyword evidence="8 12" id="KW-0472">Membrane</keyword>
<dbReference type="EMBL" id="KZ454994">
    <property type="protein sequence ID" value="PKI82700.1"/>
    <property type="molecule type" value="Genomic_DNA"/>
</dbReference>
<evidence type="ECO:0000256" key="2">
    <source>
        <dbReference type="ARBA" id="ARBA00004496"/>
    </source>
</evidence>
<dbReference type="Proteomes" id="UP000232875">
    <property type="component" value="Unassembled WGS sequence"/>
</dbReference>
<dbReference type="PANTHER" id="PTHR20996">
    <property type="entry name" value="NUCLEAR ENVELOPE PHOSPHATASE-REGULATORY SUBUNIT 1"/>
    <property type="match status" value="1"/>
</dbReference>
<evidence type="ECO:0000256" key="4">
    <source>
        <dbReference type="ARBA" id="ARBA00022490"/>
    </source>
</evidence>
<keyword evidence="14" id="KW-1185">Reference proteome</keyword>
<dbReference type="STRING" id="2020962.A0A2N1J819"/>
<evidence type="ECO:0000256" key="1">
    <source>
        <dbReference type="ARBA" id="ARBA00004232"/>
    </source>
</evidence>
<dbReference type="GO" id="GO:0006629">
    <property type="term" value="P:lipid metabolic process"/>
    <property type="evidence" value="ECO:0007669"/>
    <property type="project" value="UniProtKB-KW"/>
</dbReference>
<dbReference type="InterPro" id="IPR005605">
    <property type="entry name" value="Spo7"/>
</dbReference>
<evidence type="ECO:0000313" key="14">
    <source>
        <dbReference type="Proteomes" id="UP000232875"/>
    </source>
</evidence>
<evidence type="ECO:0000256" key="8">
    <source>
        <dbReference type="ARBA" id="ARBA00023136"/>
    </source>
</evidence>
<dbReference type="GO" id="GO:0005737">
    <property type="term" value="C:cytoplasm"/>
    <property type="evidence" value="ECO:0007669"/>
    <property type="project" value="UniProtKB-SubCell"/>
</dbReference>
<evidence type="ECO:0000256" key="9">
    <source>
        <dbReference type="ARBA" id="ARBA00023242"/>
    </source>
</evidence>
<evidence type="ECO:0000256" key="11">
    <source>
        <dbReference type="SAM" id="MobiDB-lite"/>
    </source>
</evidence>
<protein>
    <recommendedName>
        <fullName evidence="10">Transmembrane protein 188</fullName>
    </recommendedName>
</protein>
<reference evidence="13 14" key="1">
    <citation type="submission" date="2017-10" db="EMBL/GenBank/DDBJ databases">
        <title>A novel species of cold-tolerant Malassezia isolated from bats.</title>
        <authorList>
            <person name="Lorch J.M."/>
            <person name="Palmer J.M."/>
            <person name="Vanderwolf K.J."/>
            <person name="Schmidt K.Z."/>
            <person name="Verant M.L."/>
            <person name="Weller T.J."/>
            <person name="Blehert D.S."/>
        </authorList>
    </citation>
    <scope>NUCLEOTIDE SEQUENCE [LARGE SCALE GENOMIC DNA]</scope>
    <source>
        <strain evidence="13 14">NWHC:44797-103</strain>
    </source>
</reference>
<comment type="similarity">
    <text evidence="3">Belongs to the CNEP1R1 family.</text>
</comment>
<evidence type="ECO:0000256" key="12">
    <source>
        <dbReference type="SAM" id="Phobius"/>
    </source>
</evidence>
<dbReference type="OrthoDB" id="5599171at2759"/>
<dbReference type="GO" id="GO:0019888">
    <property type="term" value="F:protein phosphatase regulator activity"/>
    <property type="evidence" value="ECO:0007669"/>
    <property type="project" value="InterPro"/>
</dbReference>
<keyword evidence="7" id="KW-0443">Lipid metabolism</keyword>
<organism evidence="13 14">
    <name type="scientific">Malassezia vespertilionis</name>
    <dbReference type="NCBI Taxonomy" id="2020962"/>
    <lineage>
        <taxon>Eukaryota</taxon>
        <taxon>Fungi</taxon>
        <taxon>Dikarya</taxon>
        <taxon>Basidiomycota</taxon>
        <taxon>Ustilaginomycotina</taxon>
        <taxon>Malasseziomycetes</taxon>
        <taxon>Malasseziales</taxon>
        <taxon>Malasseziaceae</taxon>
        <taxon>Malassezia</taxon>
    </lineage>
</organism>
<gene>
    <name evidence="13" type="ORF">MVES_003538</name>
</gene>
<evidence type="ECO:0000256" key="5">
    <source>
        <dbReference type="ARBA" id="ARBA00022692"/>
    </source>
</evidence>
<feature type="transmembrane region" description="Helical" evidence="12">
    <location>
        <begin position="56"/>
        <end position="77"/>
    </location>
</feature>
<keyword evidence="5 12" id="KW-0812">Transmembrane</keyword>
<sequence length="265" mass="30081">MASFVGSSSGVPGSPRTVDEFPPAANAAVFRDLLIFEERLKQNAARLGARKQKYQAFLYLLCTCILWAVYSLCYQPQDNVIIYYARLGLVSVCCTMVMLFFASGIYAGRITAANKFVPQANRSLRNFNMLLNRDTNSRFSAWLAWIPFWQRIAPRAPPPFFDKGPARTMRSKSPRAAFFRHNTASSIPQSGSSRGELVFSNRVTPHFREGYERYRGAFERKRKEKLALQQQNRPSWFWPFSSGKRDAPSSAEKQATRIAPVGEQP</sequence>
<evidence type="ECO:0000256" key="6">
    <source>
        <dbReference type="ARBA" id="ARBA00022989"/>
    </source>
</evidence>
<evidence type="ECO:0000256" key="3">
    <source>
        <dbReference type="ARBA" id="ARBA00010998"/>
    </source>
</evidence>
<comment type="subcellular location">
    <subcellularLocation>
        <location evidence="2">Cytoplasm</location>
    </subcellularLocation>
    <subcellularLocation>
        <location evidence="1">Nucleus membrane</location>
        <topology evidence="1">Multi-pass membrane protein</topology>
    </subcellularLocation>
</comment>
<dbReference type="GO" id="GO:0071595">
    <property type="term" value="C:Nem1-Spo7 phosphatase complex"/>
    <property type="evidence" value="ECO:0007669"/>
    <property type="project" value="InterPro"/>
</dbReference>
<accession>A0A2N1J819</accession>
<keyword evidence="9" id="KW-0539">Nucleus</keyword>
<keyword evidence="4" id="KW-0963">Cytoplasm</keyword>
<dbReference type="InterPro" id="IPR019168">
    <property type="entry name" value="NEP1-R1"/>
</dbReference>
<evidence type="ECO:0000256" key="10">
    <source>
        <dbReference type="ARBA" id="ARBA00030458"/>
    </source>
</evidence>
<dbReference type="PANTHER" id="PTHR20996:SF1">
    <property type="entry name" value="NUCLEAR ENVELOPE PHOSPHATASE-REGULATORY SUBUNIT 1"/>
    <property type="match status" value="1"/>
</dbReference>
<dbReference type="Pfam" id="PF03907">
    <property type="entry name" value="Spo7"/>
    <property type="match status" value="1"/>
</dbReference>
<dbReference type="AlphaFoldDB" id="A0A2N1J819"/>
<keyword evidence="6 12" id="KW-1133">Transmembrane helix</keyword>
<feature type="transmembrane region" description="Helical" evidence="12">
    <location>
        <begin position="83"/>
        <end position="107"/>
    </location>
</feature>
<evidence type="ECO:0000313" key="13">
    <source>
        <dbReference type="EMBL" id="PKI82700.1"/>
    </source>
</evidence>
<proteinExistence type="inferred from homology"/>